<organism evidence="8 9">
    <name type="scientific">Seminavis robusta</name>
    <dbReference type="NCBI Taxonomy" id="568900"/>
    <lineage>
        <taxon>Eukaryota</taxon>
        <taxon>Sar</taxon>
        <taxon>Stramenopiles</taxon>
        <taxon>Ochrophyta</taxon>
        <taxon>Bacillariophyta</taxon>
        <taxon>Bacillariophyceae</taxon>
        <taxon>Bacillariophycidae</taxon>
        <taxon>Naviculales</taxon>
        <taxon>Naviculaceae</taxon>
        <taxon>Seminavis</taxon>
    </lineage>
</organism>
<keyword evidence="6" id="KW-0812">Transmembrane</keyword>
<evidence type="ECO:0000259" key="7">
    <source>
        <dbReference type="PROSITE" id="PS50089"/>
    </source>
</evidence>
<gene>
    <name evidence="8" type="ORF">SEMRO_136_G064110.1</name>
</gene>
<feature type="compositionally biased region" description="Low complexity" evidence="5">
    <location>
        <begin position="304"/>
        <end position="327"/>
    </location>
</feature>
<dbReference type="SUPFAM" id="SSF57850">
    <property type="entry name" value="RING/U-box"/>
    <property type="match status" value="1"/>
</dbReference>
<keyword evidence="9" id="KW-1185">Reference proteome</keyword>
<evidence type="ECO:0000256" key="1">
    <source>
        <dbReference type="ARBA" id="ARBA00022723"/>
    </source>
</evidence>
<dbReference type="GO" id="GO:0043161">
    <property type="term" value="P:proteasome-mediated ubiquitin-dependent protein catabolic process"/>
    <property type="evidence" value="ECO:0007669"/>
    <property type="project" value="TreeGrafter"/>
</dbReference>
<dbReference type="GO" id="GO:0061630">
    <property type="term" value="F:ubiquitin protein ligase activity"/>
    <property type="evidence" value="ECO:0007669"/>
    <property type="project" value="TreeGrafter"/>
</dbReference>
<keyword evidence="3" id="KW-0862">Zinc</keyword>
<accession>A0A9N8DGP9</accession>
<evidence type="ECO:0000256" key="4">
    <source>
        <dbReference type="PROSITE-ProRule" id="PRU00175"/>
    </source>
</evidence>
<keyword evidence="6" id="KW-0472">Membrane</keyword>
<evidence type="ECO:0000313" key="8">
    <source>
        <dbReference type="EMBL" id="CAB9502432.1"/>
    </source>
</evidence>
<feature type="transmembrane region" description="Helical" evidence="6">
    <location>
        <begin position="115"/>
        <end position="138"/>
    </location>
</feature>
<evidence type="ECO:0000256" key="5">
    <source>
        <dbReference type="SAM" id="MobiDB-lite"/>
    </source>
</evidence>
<dbReference type="EMBL" id="CAICTM010000135">
    <property type="protein sequence ID" value="CAB9502432.1"/>
    <property type="molecule type" value="Genomic_DNA"/>
</dbReference>
<dbReference type="CDD" id="cd16448">
    <property type="entry name" value="RING-H2"/>
    <property type="match status" value="1"/>
</dbReference>
<dbReference type="Proteomes" id="UP001153069">
    <property type="component" value="Unassembled WGS sequence"/>
</dbReference>
<dbReference type="InterPro" id="IPR001841">
    <property type="entry name" value="Znf_RING"/>
</dbReference>
<dbReference type="PROSITE" id="PS50089">
    <property type="entry name" value="ZF_RING_2"/>
    <property type="match status" value="1"/>
</dbReference>
<dbReference type="PANTHER" id="PTHR22763:SF162">
    <property type="entry name" value="TRANSMEMBRANE E3 UBIQUITIN-PROTEIN LIGASE 1"/>
    <property type="match status" value="1"/>
</dbReference>
<evidence type="ECO:0000256" key="3">
    <source>
        <dbReference type="ARBA" id="ARBA00022833"/>
    </source>
</evidence>
<dbReference type="OrthoDB" id="48076at2759"/>
<dbReference type="GO" id="GO:0012505">
    <property type="term" value="C:endomembrane system"/>
    <property type="evidence" value="ECO:0007669"/>
    <property type="project" value="TreeGrafter"/>
</dbReference>
<dbReference type="GO" id="GO:0008270">
    <property type="term" value="F:zinc ion binding"/>
    <property type="evidence" value="ECO:0007669"/>
    <property type="project" value="UniProtKB-KW"/>
</dbReference>
<comment type="caution">
    <text evidence="8">The sequence shown here is derived from an EMBL/GenBank/DDBJ whole genome shotgun (WGS) entry which is preliminary data.</text>
</comment>
<feature type="domain" description="RING-type" evidence="7">
    <location>
        <begin position="240"/>
        <end position="288"/>
    </location>
</feature>
<feature type="transmembrane region" description="Helical" evidence="6">
    <location>
        <begin position="26"/>
        <end position="50"/>
    </location>
</feature>
<sequence length="337" mass="38611">MARIRIPTFTDILEASMHVNLHHLRWLSFFFMSFSVTPLTSIYVVLSTIWGETHPTNNSNGVCSVMAAGASSNTCSIGNMMQQQIETDKSLSLICWNALLKGAAETDPGRHWTAAIAWFMSTLLGLVVPAILYLFSWIRTWRNERFKKEHYDLYCMKKRRRRWKHRLAQYTMTLREEDKVIGEPSEHAKTTIVVKPDNNPQKVAATSRSVDSWRIPPPGCMVDNTTTTTCTTTRTVYGLCAICLHNYEPSQSVVWSTNPQCCHSFHLDCLLDWFAARRRKQHSCPCCRQVFVVAAKKQPKKKPSSQPRLQQQQQQQQQVQVQQQQHQESFSSSTSAL</sequence>
<feature type="region of interest" description="Disordered" evidence="5">
    <location>
        <begin position="298"/>
        <end position="337"/>
    </location>
</feature>
<keyword evidence="1" id="KW-0479">Metal-binding</keyword>
<dbReference type="Gene3D" id="3.30.40.10">
    <property type="entry name" value="Zinc/RING finger domain, C3HC4 (zinc finger)"/>
    <property type="match status" value="1"/>
</dbReference>
<evidence type="ECO:0000256" key="2">
    <source>
        <dbReference type="ARBA" id="ARBA00022771"/>
    </source>
</evidence>
<keyword evidence="6" id="KW-1133">Transmembrane helix</keyword>
<protein>
    <submittedName>
        <fullName evidence="8">NADPH Oxidase</fullName>
    </submittedName>
</protein>
<dbReference type="InterPro" id="IPR050731">
    <property type="entry name" value="HRD1_E3_ubiq-ligases"/>
</dbReference>
<dbReference type="PANTHER" id="PTHR22763">
    <property type="entry name" value="RING ZINC FINGER PROTEIN"/>
    <property type="match status" value="1"/>
</dbReference>
<evidence type="ECO:0000313" key="9">
    <source>
        <dbReference type="Proteomes" id="UP001153069"/>
    </source>
</evidence>
<dbReference type="InterPro" id="IPR013083">
    <property type="entry name" value="Znf_RING/FYVE/PHD"/>
</dbReference>
<reference evidence="8" key="1">
    <citation type="submission" date="2020-06" db="EMBL/GenBank/DDBJ databases">
        <authorList>
            <consortium name="Plant Systems Biology data submission"/>
        </authorList>
    </citation>
    <scope>NUCLEOTIDE SEQUENCE</scope>
    <source>
        <strain evidence="8">D6</strain>
    </source>
</reference>
<proteinExistence type="predicted"/>
<keyword evidence="2 4" id="KW-0863">Zinc-finger</keyword>
<dbReference type="AlphaFoldDB" id="A0A9N8DGP9"/>
<feature type="compositionally biased region" description="Polar residues" evidence="5">
    <location>
        <begin position="328"/>
        <end position="337"/>
    </location>
</feature>
<evidence type="ECO:0000256" key="6">
    <source>
        <dbReference type="SAM" id="Phobius"/>
    </source>
</evidence>
<name>A0A9N8DGP9_9STRA</name>
<dbReference type="Pfam" id="PF13639">
    <property type="entry name" value="zf-RING_2"/>
    <property type="match status" value="1"/>
</dbReference>